<sequence length="177" mass="21115">MIIEHLRQEFESTFDLLSELNTEEKCVDYLAQFRWNGKPICQYCNHDVCYELNLTNRGKRWKCKKCRKQFSIRIGTPFQESKLPIRKLFVALYLSPEGISTHQLGRVLSISQKSAWYLDKKIKNNFIANEMTENSIYQFYDDKCDDATKRFNEAIDVVVETYEKIARYYNILYAMEE</sequence>
<proteinExistence type="predicted"/>
<accession>A0A0F9TB84</accession>
<evidence type="ECO:0000259" key="1">
    <source>
        <dbReference type="Pfam" id="PF12760"/>
    </source>
</evidence>
<organism evidence="2">
    <name type="scientific">marine sediment metagenome</name>
    <dbReference type="NCBI Taxonomy" id="412755"/>
    <lineage>
        <taxon>unclassified sequences</taxon>
        <taxon>metagenomes</taxon>
        <taxon>ecological metagenomes</taxon>
    </lineage>
</organism>
<dbReference type="Pfam" id="PF12760">
    <property type="entry name" value="Zn_ribbon_IS1595"/>
    <property type="match status" value="1"/>
</dbReference>
<dbReference type="AlphaFoldDB" id="A0A0F9TB84"/>
<dbReference type="EMBL" id="LAZR01000296">
    <property type="protein sequence ID" value="KKN76424.1"/>
    <property type="molecule type" value="Genomic_DNA"/>
</dbReference>
<protein>
    <recommendedName>
        <fullName evidence="1">Transposase zinc-ribbon domain-containing protein</fullName>
    </recommendedName>
</protein>
<name>A0A0F9TB84_9ZZZZ</name>
<dbReference type="InterPro" id="IPR024442">
    <property type="entry name" value="Transposase_Zn_ribbon"/>
</dbReference>
<evidence type="ECO:0000313" key="2">
    <source>
        <dbReference type="EMBL" id="KKN76424.1"/>
    </source>
</evidence>
<reference evidence="2" key="1">
    <citation type="journal article" date="2015" name="Nature">
        <title>Complex archaea that bridge the gap between prokaryotes and eukaryotes.</title>
        <authorList>
            <person name="Spang A."/>
            <person name="Saw J.H."/>
            <person name="Jorgensen S.L."/>
            <person name="Zaremba-Niedzwiedzka K."/>
            <person name="Martijn J."/>
            <person name="Lind A.E."/>
            <person name="van Eijk R."/>
            <person name="Schleper C."/>
            <person name="Guy L."/>
            <person name="Ettema T.J."/>
        </authorList>
    </citation>
    <scope>NUCLEOTIDE SEQUENCE</scope>
</reference>
<feature type="domain" description="Transposase zinc-ribbon" evidence="1">
    <location>
        <begin position="22"/>
        <end position="69"/>
    </location>
</feature>
<gene>
    <name evidence="2" type="ORF">LCGC14_0371100</name>
</gene>
<comment type="caution">
    <text evidence="2">The sequence shown here is derived from an EMBL/GenBank/DDBJ whole genome shotgun (WGS) entry which is preliminary data.</text>
</comment>